<comment type="caution">
    <text evidence="2">The sequence shown here is derived from an EMBL/GenBank/DDBJ whole genome shotgun (WGS) entry which is preliminary data.</text>
</comment>
<evidence type="ECO:0000256" key="1">
    <source>
        <dbReference type="SAM" id="MobiDB-lite"/>
    </source>
</evidence>
<dbReference type="Proteomes" id="UP000239203">
    <property type="component" value="Unassembled WGS sequence"/>
</dbReference>
<evidence type="ECO:0000313" key="3">
    <source>
        <dbReference type="Proteomes" id="UP000239203"/>
    </source>
</evidence>
<dbReference type="AlphaFoldDB" id="A0A2S6GLX7"/>
<gene>
    <name evidence="2" type="ORF">CLV40_111115</name>
</gene>
<organism evidence="2 3">
    <name type="scientific">Actinokineospora auranticolor</name>
    <dbReference type="NCBI Taxonomy" id="155976"/>
    <lineage>
        <taxon>Bacteria</taxon>
        <taxon>Bacillati</taxon>
        <taxon>Actinomycetota</taxon>
        <taxon>Actinomycetes</taxon>
        <taxon>Pseudonocardiales</taxon>
        <taxon>Pseudonocardiaceae</taxon>
        <taxon>Actinokineospora</taxon>
    </lineage>
</organism>
<proteinExistence type="predicted"/>
<evidence type="ECO:0000313" key="2">
    <source>
        <dbReference type="EMBL" id="PPK66151.1"/>
    </source>
</evidence>
<feature type="compositionally biased region" description="Basic and acidic residues" evidence="1">
    <location>
        <begin position="29"/>
        <end position="58"/>
    </location>
</feature>
<feature type="region of interest" description="Disordered" evidence="1">
    <location>
        <begin position="29"/>
        <end position="88"/>
    </location>
</feature>
<keyword evidence="3" id="KW-1185">Reference proteome</keyword>
<dbReference type="EMBL" id="PTIX01000011">
    <property type="protein sequence ID" value="PPK66151.1"/>
    <property type="molecule type" value="Genomic_DNA"/>
</dbReference>
<reference evidence="2 3" key="1">
    <citation type="submission" date="2018-02" db="EMBL/GenBank/DDBJ databases">
        <title>Genomic Encyclopedia of Archaeal and Bacterial Type Strains, Phase II (KMG-II): from individual species to whole genera.</title>
        <authorList>
            <person name="Goeker M."/>
        </authorList>
    </citation>
    <scope>NUCLEOTIDE SEQUENCE [LARGE SCALE GENOMIC DNA]</scope>
    <source>
        <strain evidence="2 3">YU 961-1</strain>
    </source>
</reference>
<protein>
    <submittedName>
        <fullName evidence="2">Uncharacterized protein</fullName>
    </submittedName>
</protein>
<accession>A0A2S6GLX7</accession>
<name>A0A2S6GLX7_9PSEU</name>
<sequence length="88" mass="9590">MYHRVPQGTDLALARIFAHTAALAIERHHNERARRDAEAEAKAARDELAQAVRAEPELRSGAPPRPRRPSCRIPNTADSAGPAPPRPG</sequence>